<evidence type="ECO:0000313" key="4">
    <source>
        <dbReference type="Proteomes" id="UP000663891"/>
    </source>
</evidence>
<feature type="coiled-coil region" evidence="1">
    <location>
        <begin position="34"/>
        <end position="86"/>
    </location>
</feature>
<reference evidence="2" key="1">
    <citation type="submission" date="2021-02" db="EMBL/GenBank/DDBJ databases">
        <authorList>
            <person name="Nowell W R."/>
        </authorList>
    </citation>
    <scope>NUCLEOTIDE SEQUENCE</scope>
</reference>
<accession>A0A814SM60</accession>
<sequence>MPADGLCTDLTCDKEIKHLYECHCCSRLICFNHLSEHIEAAQRNKERFNSLRNELKTVIDSFTVIIEKKLLNIEREKSLIEKAQKLSDAQTGSIDEVQIIFEEIKEAIALSQLGIIKVEPTLPNTKVCSCVCKCTNQNDEFLSEITSSRLNKSLVHLNLTDKTNTSMITTDNKYSICDSSITPDCNSLVRTTHSIEDSDNDNEQNKVKTRFLSDLRGVCPLTFDGAYGLTKANHSMHFCSKKKAHSIGLYGHFLSKHRLKPIYVRRLLKAILSNENPKTTKLFNTNEEVVNHLCKIPCPFSKKMAHLFQYATKNVKRAACHSSEMPPNVLNTHLQYYHRVTNSVAQTLINQSKKIQMKNSNSSHD</sequence>
<keyword evidence="1" id="KW-0175">Coiled coil</keyword>
<evidence type="ECO:0000256" key="1">
    <source>
        <dbReference type="SAM" id="Coils"/>
    </source>
</evidence>
<dbReference type="OrthoDB" id="10031879at2759"/>
<dbReference type="EMBL" id="CAJOAY010000046">
    <property type="protein sequence ID" value="CAF3506614.1"/>
    <property type="molecule type" value="Genomic_DNA"/>
</dbReference>
<organism evidence="2 4">
    <name type="scientific">Adineta steineri</name>
    <dbReference type="NCBI Taxonomy" id="433720"/>
    <lineage>
        <taxon>Eukaryota</taxon>
        <taxon>Metazoa</taxon>
        <taxon>Spiralia</taxon>
        <taxon>Gnathifera</taxon>
        <taxon>Rotifera</taxon>
        <taxon>Eurotatoria</taxon>
        <taxon>Bdelloidea</taxon>
        <taxon>Adinetida</taxon>
        <taxon>Adinetidae</taxon>
        <taxon>Adineta</taxon>
    </lineage>
</organism>
<comment type="caution">
    <text evidence="2">The sequence shown here is derived from an EMBL/GenBank/DDBJ whole genome shotgun (WGS) entry which is preliminary data.</text>
</comment>
<evidence type="ECO:0000313" key="2">
    <source>
        <dbReference type="EMBL" id="CAF1146639.1"/>
    </source>
</evidence>
<evidence type="ECO:0000313" key="3">
    <source>
        <dbReference type="EMBL" id="CAF3506614.1"/>
    </source>
</evidence>
<dbReference type="EMBL" id="CAJNON010000256">
    <property type="protein sequence ID" value="CAF1146639.1"/>
    <property type="molecule type" value="Genomic_DNA"/>
</dbReference>
<protein>
    <submittedName>
        <fullName evidence="2">Uncharacterized protein</fullName>
    </submittedName>
</protein>
<proteinExistence type="predicted"/>
<name>A0A814SM60_9BILA</name>
<dbReference type="Proteomes" id="UP000663891">
    <property type="component" value="Unassembled WGS sequence"/>
</dbReference>
<dbReference type="Proteomes" id="UP000663881">
    <property type="component" value="Unassembled WGS sequence"/>
</dbReference>
<dbReference type="AlphaFoldDB" id="A0A814SM60"/>
<gene>
    <name evidence="3" type="ORF">OKA104_LOCUS1799</name>
    <name evidence="2" type="ORF">VCS650_LOCUS22571</name>
</gene>